<dbReference type="Proteomes" id="UP001597347">
    <property type="component" value="Unassembled WGS sequence"/>
</dbReference>
<dbReference type="Pfam" id="PF00583">
    <property type="entry name" value="Acetyltransf_1"/>
    <property type="match status" value="1"/>
</dbReference>
<keyword evidence="2" id="KW-0808">Transferase</keyword>
<keyword evidence="3" id="KW-1185">Reference proteome</keyword>
<sequence length="165" mass="18025">MEIREPRPEDAEALGRMHHASWREAYSPLLPAEFWDHATEQGWVERWTANLAEPADGGVASRIAVRDGTVLGFASAGPARPNASAGEPARDRELWALYVRASEYGSGLASLLLDAVLPPGPAELWVFEANPRARGFYAKHGFAPDGARHVFGPDLGSQPEIRMVR</sequence>
<organism evidence="2 3">
    <name type="scientific">Amnibacterium endophyticum</name>
    <dbReference type="NCBI Taxonomy" id="2109337"/>
    <lineage>
        <taxon>Bacteria</taxon>
        <taxon>Bacillati</taxon>
        <taxon>Actinomycetota</taxon>
        <taxon>Actinomycetes</taxon>
        <taxon>Micrococcales</taxon>
        <taxon>Microbacteriaceae</taxon>
        <taxon>Amnibacterium</taxon>
    </lineage>
</organism>
<accession>A0ABW4LE29</accession>
<dbReference type="RefSeq" id="WP_377932933.1">
    <property type="nucleotide sequence ID" value="NZ_JBHUEA010000006.1"/>
</dbReference>
<dbReference type="GO" id="GO:0016746">
    <property type="term" value="F:acyltransferase activity"/>
    <property type="evidence" value="ECO:0007669"/>
    <property type="project" value="UniProtKB-KW"/>
</dbReference>
<dbReference type="InterPro" id="IPR016181">
    <property type="entry name" value="Acyl_CoA_acyltransferase"/>
</dbReference>
<keyword evidence="2" id="KW-0012">Acyltransferase</keyword>
<comment type="caution">
    <text evidence="2">The sequence shown here is derived from an EMBL/GenBank/DDBJ whole genome shotgun (WGS) entry which is preliminary data.</text>
</comment>
<dbReference type="PROSITE" id="PS51186">
    <property type="entry name" value="GNAT"/>
    <property type="match status" value="1"/>
</dbReference>
<dbReference type="InterPro" id="IPR000182">
    <property type="entry name" value="GNAT_dom"/>
</dbReference>
<feature type="domain" description="N-acetyltransferase" evidence="1">
    <location>
        <begin position="1"/>
        <end position="165"/>
    </location>
</feature>
<evidence type="ECO:0000313" key="2">
    <source>
        <dbReference type="EMBL" id="MFD1721048.1"/>
    </source>
</evidence>
<evidence type="ECO:0000313" key="3">
    <source>
        <dbReference type="Proteomes" id="UP001597347"/>
    </source>
</evidence>
<evidence type="ECO:0000259" key="1">
    <source>
        <dbReference type="PROSITE" id="PS51186"/>
    </source>
</evidence>
<dbReference type="CDD" id="cd04301">
    <property type="entry name" value="NAT_SF"/>
    <property type="match status" value="1"/>
</dbReference>
<dbReference type="EC" id="2.3.-.-" evidence="2"/>
<protein>
    <submittedName>
        <fullName evidence="2">GNAT family N-acetyltransferase</fullName>
        <ecNumber evidence="2">2.3.-.-</ecNumber>
    </submittedName>
</protein>
<dbReference type="SUPFAM" id="SSF55729">
    <property type="entry name" value="Acyl-CoA N-acyltransferases (Nat)"/>
    <property type="match status" value="1"/>
</dbReference>
<proteinExistence type="predicted"/>
<reference evidence="3" key="1">
    <citation type="journal article" date="2019" name="Int. J. Syst. Evol. Microbiol.">
        <title>The Global Catalogue of Microorganisms (GCM) 10K type strain sequencing project: providing services to taxonomists for standard genome sequencing and annotation.</title>
        <authorList>
            <consortium name="The Broad Institute Genomics Platform"/>
            <consortium name="The Broad Institute Genome Sequencing Center for Infectious Disease"/>
            <person name="Wu L."/>
            <person name="Ma J."/>
        </authorList>
    </citation>
    <scope>NUCLEOTIDE SEQUENCE [LARGE SCALE GENOMIC DNA]</scope>
    <source>
        <strain evidence="3">CGMCC 1.12471</strain>
    </source>
</reference>
<name>A0ABW4LE29_9MICO</name>
<gene>
    <name evidence="2" type="ORF">ACFSBI_05755</name>
</gene>
<dbReference type="Gene3D" id="3.40.630.30">
    <property type="match status" value="1"/>
</dbReference>
<dbReference type="EMBL" id="JBHUEA010000006">
    <property type="protein sequence ID" value="MFD1721048.1"/>
    <property type="molecule type" value="Genomic_DNA"/>
</dbReference>